<evidence type="ECO:0000256" key="1">
    <source>
        <dbReference type="SAM" id="MobiDB-lite"/>
    </source>
</evidence>
<organism evidence="4 5">
    <name type="scientific">Arenimonas oryziterrae DSM 21050 = YC6267</name>
    <dbReference type="NCBI Taxonomy" id="1121015"/>
    <lineage>
        <taxon>Bacteria</taxon>
        <taxon>Pseudomonadati</taxon>
        <taxon>Pseudomonadota</taxon>
        <taxon>Gammaproteobacteria</taxon>
        <taxon>Lysobacterales</taxon>
        <taxon>Lysobacteraceae</taxon>
        <taxon>Arenimonas</taxon>
    </lineage>
</organism>
<dbReference type="EMBL" id="AVCI01000003">
    <property type="protein sequence ID" value="KFN44072.1"/>
    <property type="molecule type" value="Genomic_DNA"/>
</dbReference>
<comment type="caution">
    <text evidence="4">The sequence shown here is derived from an EMBL/GenBank/DDBJ whole genome shotgun (WGS) entry which is preliminary data.</text>
</comment>
<evidence type="ECO:0000259" key="3">
    <source>
        <dbReference type="Pfam" id="PF13511"/>
    </source>
</evidence>
<accession>A0A091AXR4</accession>
<proteinExistence type="predicted"/>
<protein>
    <recommendedName>
        <fullName evidence="3">DUF4124 domain-containing protein</fullName>
    </recommendedName>
</protein>
<keyword evidence="2" id="KW-0732">Signal</keyword>
<feature type="domain" description="DUF4124" evidence="3">
    <location>
        <begin position="15"/>
        <end position="69"/>
    </location>
</feature>
<dbReference type="PATRIC" id="fig|1121015.4.peg.801"/>
<dbReference type="Proteomes" id="UP000029385">
    <property type="component" value="Unassembled WGS sequence"/>
</dbReference>
<evidence type="ECO:0000313" key="5">
    <source>
        <dbReference type="Proteomes" id="UP000029385"/>
    </source>
</evidence>
<dbReference type="Pfam" id="PF13511">
    <property type="entry name" value="DUF4124"/>
    <property type="match status" value="1"/>
</dbReference>
<gene>
    <name evidence="4" type="ORF">N789_06560</name>
</gene>
<keyword evidence="5" id="KW-1185">Reference proteome</keyword>
<feature type="signal peptide" evidence="2">
    <location>
        <begin position="1"/>
        <end position="21"/>
    </location>
</feature>
<name>A0A091AXR4_9GAMM</name>
<sequence>MNAWWVPSLAAALLFVGPACAGDTVVVHRCVDAKGRVSLQDDPCPKGSQQSTREMQRPVDAPARAPAAPAPPASAPAPVVLERPRPLIEPPPMYLCTSYDGIVRESEVYDPNPRCEPLALYYPNGYLTPQQAGACRWVQDSCVRLSDAAACERFRRKRTEASSAAMHAFSDTAAYRKSEVERLTQIIDESCR</sequence>
<feature type="chain" id="PRO_5001868908" description="DUF4124 domain-containing protein" evidence="2">
    <location>
        <begin position="22"/>
        <end position="192"/>
    </location>
</feature>
<dbReference type="eggNOG" id="ENOG5031E7I">
    <property type="taxonomic scope" value="Bacteria"/>
</dbReference>
<reference evidence="4 5" key="1">
    <citation type="submission" date="2013-09" db="EMBL/GenBank/DDBJ databases">
        <title>Genome sequencing of Arenimonas oryziterrae.</title>
        <authorList>
            <person name="Chen F."/>
            <person name="Wang G."/>
        </authorList>
    </citation>
    <scope>NUCLEOTIDE SEQUENCE [LARGE SCALE GENOMIC DNA]</scope>
    <source>
        <strain evidence="4 5">YC6267</strain>
    </source>
</reference>
<dbReference type="InterPro" id="IPR025392">
    <property type="entry name" value="DUF4124"/>
</dbReference>
<evidence type="ECO:0000256" key="2">
    <source>
        <dbReference type="SAM" id="SignalP"/>
    </source>
</evidence>
<feature type="region of interest" description="Disordered" evidence="1">
    <location>
        <begin position="38"/>
        <end position="78"/>
    </location>
</feature>
<dbReference type="AlphaFoldDB" id="A0A091AXR4"/>
<evidence type="ECO:0000313" key="4">
    <source>
        <dbReference type="EMBL" id="KFN44072.1"/>
    </source>
</evidence>